<reference evidence="1" key="1">
    <citation type="submission" date="2023-04" db="EMBL/GenBank/DDBJ databases">
        <title>Phytophthora fragariaefolia NBRC 109709.</title>
        <authorList>
            <person name="Ichikawa N."/>
            <person name="Sato H."/>
            <person name="Tonouchi N."/>
        </authorList>
    </citation>
    <scope>NUCLEOTIDE SEQUENCE</scope>
    <source>
        <strain evidence="1">NBRC 109709</strain>
    </source>
</reference>
<comment type="caution">
    <text evidence="1">The sequence shown here is derived from an EMBL/GenBank/DDBJ whole genome shotgun (WGS) entry which is preliminary data.</text>
</comment>
<dbReference type="OrthoDB" id="125995at2759"/>
<dbReference type="Proteomes" id="UP001165121">
    <property type="component" value="Unassembled WGS sequence"/>
</dbReference>
<dbReference type="EMBL" id="BSXT01000687">
    <property type="protein sequence ID" value="GMF32433.1"/>
    <property type="molecule type" value="Genomic_DNA"/>
</dbReference>
<sequence>MTEEDPILAVLHGIHLEKSEEALHAFLSMFKAKELRSACTKLHLGAQRRAAGLDNKIGYDNLLCEYYKAKCDGVLAALERPRAVPDHPPQDETLR</sequence>
<protein>
    <submittedName>
        <fullName evidence="1">Unnamed protein product</fullName>
    </submittedName>
</protein>
<keyword evidence="2" id="KW-1185">Reference proteome</keyword>
<gene>
    <name evidence="1" type="ORF">Pfra01_000772300</name>
</gene>
<evidence type="ECO:0000313" key="1">
    <source>
        <dbReference type="EMBL" id="GMF32433.1"/>
    </source>
</evidence>
<name>A0A9W6X6B0_9STRA</name>
<evidence type="ECO:0000313" key="2">
    <source>
        <dbReference type="Proteomes" id="UP001165121"/>
    </source>
</evidence>
<proteinExistence type="predicted"/>
<organism evidence="1 2">
    <name type="scientific">Phytophthora fragariaefolia</name>
    <dbReference type="NCBI Taxonomy" id="1490495"/>
    <lineage>
        <taxon>Eukaryota</taxon>
        <taxon>Sar</taxon>
        <taxon>Stramenopiles</taxon>
        <taxon>Oomycota</taxon>
        <taxon>Peronosporomycetes</taxon>
        <taxon>Peronosporales</taxon>
        <taxon>Peronosporaceae</taxon>
        <taxon>Phytophthora</taxon>
    </lineage>
</organism>
<accession>A0A9W6X6B0</accession>
<dbReference type="AlphaFoldDB" id="A0A9W6X6B0"/>